<dbReference type="GO" id="GO:0051607">
    <property type="term" value="P:defense response to virus"/>
    <property type="evidence" value="ECO:0007669"/>
    <property type="project" value="UniProtKB-UniRule"/>
</dbReference>
<keyword evidence="5 9" id="KW-0255">Endonuclease</keyword>
<comment type="cofactor">
    <cofactor evidence="1 9">
        <name>Mg(2+)</name>
        <dbReference type="ChEBI" id="CHEBI:18420"/>
    </cofactor>
</comment>
<dbReference type="Proteomes" id="UP000244925">
    <property type="component" value="Unassembled WGS sequence"/>
</dbReference>
<comment type="function">
    <text evidence="9">CRISPR (clustered regularly interspaced short palindromic repeat), is an adaptive immune system that provides protection against mobile genetic elements (viruses, transposable elements and conjugative plasmids). CRISPR clusters contain sequences complementary to antecedent mobile elements and target invading nucleic acids. CRISPR clusters are transcribed and processed into CRISPR RNA (crRNA). Functions as a ssRNA-specific endoribonuclease. Involved in the integration of spacer DNA into the CRISPR cassette.</text>
</comment>
<organism evidence="11 12">
    <name type="scientific">Paramuribaculum intestinale</name>
    <dbReference type="NCBI Taxonomy" id="2094151"/>
    <lineage>
        <taxon>Bacteria</taxon>
        <taxon>Pseudomonadati</taxon>
        <taxon>Bacteroidota</taxon>
        <taxon>Bacteroidia</taxon>
        <taxon>Bacteroidales</taxon>
        <taxon>Muribaculaceae</taxon>
        <taxon>Paramuribaculum</taxon>
    </lineage>
</organism>
<dbReference type="GO" id="GO:0046872">
    <property type="term" value="F:metal ion binding"/>
    <property type="evidence" value="ECO:0007669"/>
    <property type="project" value="UniProtKB-UniRule"/>
</dbReference>
<dbReference type="PANTHER" id="PTHR34405">
    <property type="entry name" value="CRISPR-ASSOCIATED ENDORIBONUCLEASE CAS2"/>
    <property type="match status" value="1"/>
</dbReference>
<dbReference type="InterPro" id="IPR019199">
    <property type="entry name" value="Virulence_VapD/CRISPR_Cas2"/>
</dbReference>
<evidence type="ECO:0000256" key="1">
    <source>
        <dbReference type="ARBA" id="ARBA00001946"/>
    </source>
</evidence>
<protein>
    <recommendedName>
        <fullName evidence="9">CRISPR-associated endoribonuclease Cas2</fullName>
        <ecNumber evidence="9">3.1.-.-</ecNumber>
    </recommendedName>
</protein>
<evidence type="ECO:0000256" key="8">
    <source>
        <dbReference type="ARBA" id="ARBA00023118"/>
    </source>
</evidence>
<accession>A0A2V1ITQ1</accession>
<dbReference type="EC" id="3.1.-.-" evidence="9"/>
<dbReference type="PIRSF" id="PIRSF032582">
    <property type="entry name" value="Cas2"/>
    <property type="match status" value="1"/>
</dbReference>
<keyword evidence="3 9" id="KW-0540">Nuclease</keyword>
<evidence type="ECO:0000256" key="6">
    <source>
        <dbReference type="ARBA" id="ARBA00022801"/>
    </source>
</evidence>
<name>A0A2V1ITQ1_9BACT</name>
<evidence type="ECO:0000256" key="9">
    <source>
        <dbReference type="HAMAP-Rule" id="MF_01471"/>
    </source>
</evidence>
<keyword evidence="6 9" id="KW-0378">Hydrolase</keyword>
<keyword evidence="4 9" id="KW-0479">Metal-binding</keyword>
<keyword evidence="7 9" id="KW-0460">Magnesium</keyword>
<evidence type="ECO:0000256" key="3">
    <source>
        <dbReference type="ARBA" id="ARBA00022722"/>
    </source>
</evidence>
<gene>
    <name evidence="9 11" type="primary">cas2</name>
    <name evidence="11" type="ORF">C5O25_11230</name>
</gene>
<evidence type="ECO:0000256" key="7">
    <source>
        <dbReference type="ARBA" id="ARBA00022842"/>
    </source>
</evidence>
<comment type="subunit">
    <text evidence="9">Homodimer, forms a heterotetramer with a Cas1 homodimer.</text>
</comment>
<dbReference type="EMBL" id="PUBV01000033">
    <property type="protein sequence ID" value="PWB06151.1"/>
    <property type="molecule type" value="Genomic_DNA"/>
</dbReference>
<dbReference type="GO" id="GO:0043571">
    <property type="term" value="P:maintenance of CRISPR repeat elements"/>
    <property type="evidence" value="ECO:0007669"/>
    <property type="project" value="UniProtKB-UniRule"/>
</dbReference>
<sequence length="96" mass="11081">MNILIVYDVNTSTPEGRKRLRNVAKCCQNYGQRVQNSVFECQLEYHSYPMLKHTLEEIIDSGADTIRIYKLGKNYQQSTEQIGRVTSFDFDGSIIV</sequence>
<evidence type="ECO:0000256" key="5">
    <source>
        <dbReference type="ARBA" id="ARBA00022759"/>
    </source>
</evidence>
<dbReference type="AlphaFoldDB" id="A0A2V1ITQ1"/>
<keyword evidence="8 9" id="KW-0051">Antiviral defense</keyword>
<feature type="binding site" evidence="9">
    <location>
        <position position="8"/>
    </location>
    <ligand>
        <name>Mg(2+)</name>
        <dbReference type="ChEBI" id="CHEBI:18420"/>
        <note>catalytic</note>
    </ligand>
</feature>
<evidence type="ECO:0000256" key="10">
    <source>
        <dbReference type="PIRNR" id="PIRNR032582"/>
    </source>
</evidence>
<dbReference type="PANTHER" id="PTHR34405:SF3">
    <property type="entry name" value="CRISPR-ASSOCIATED ENDORIBONUCLEASE CAS2 3"/>
    <property type="match status" value="1"/>
</dbReference>
<evidence type="ECO:0000313" key="11">
    <source>
        <dbReference type="EMBL" id="PWB06151.1"/>
    </source>
</evidence>
<dbReference type="NCBIfam" id="TIGR01573">
    <property type="entry name" value="cas2"/>
    <property type="match status" value="1"/>
</dbReference>
<comment type="caution">
    <text evidence="11">The sequence shown here is derived from an EMBL/GenBank/DDBJ whole genome shotgun (WGS) entry which is preliminary data.</text>
</comment>
<dbReference type="GeneID" id="93423450"/>
<dbReference type="GO" id="GO:0016787">
    <property type="term" value="F:hydrolase activity"/>
    <property type="evidence" value="ECO:0007669"/>
    <property type="project" value="UniProtKB-KW"/>
</dbReference>
<comment type="similarity">
    <text evidence="2 9 10">Belongs to the CRISPR-associated endoribonuclease Cas2 protein family.</text>
</comment>
<dbReference type="RefSeq" id="WP_107036840.1">
    <property type="nucleotide sequence ID" value="NZ_CAOOML010000042.1"/>
</dbReference>
<keyword evidence="12" id="KW-1185">Reference proteome</keyword>
<dbReference type="GO" id="GO:0004521">
    <property type="term" value="F:RNA endonuclease activity"/>
    <property type="evidence" value="ECO:0007669"/>
    <property type="project" value="UniProtKB-UniRule"/>
</dbReference>
<reference evidence="12" key="1">
    <citation type="submission" date="2018-02" db="EMBL/GenBank/DDBJ databases">
        <authorList>
            <person name="Clavel T."/>
            <person name="Strowig T."/>
        </authorList>
    </citation>
    <scope>NUCLEOTIDE SEQUENCE [LARGE SCALE GENOMIC DNA]</scope>
    <source>
        <strain evidence="12">DSM 100764</strain>
    </source>
</reference>
<dbReference type="Pfam" id="PF09827">
    <property type="entry name" value="CRISPR_Cas2"/>
    <property type="match status" value="1"/>
</dbReference>
<evidence type="ECO:0000256" key="4">
    <source>
        <dbReference type="ARBA" id="ARBA00022723"/>
    </source>
</evidence>
<evidence type="ECO:0000256" key="2">
    <source>
        <dbReference type="ARBA" id="ARBA00009959"/>
    </source>
</evidence>
<dbReference type="InterPro" id="IPR021127">
    <property type="entry name" value="CRISPR_associated_Cas2"/>
</dbReference>
<evidence type="ECO:0000313" key="12">
    <source>
        <dbReference type="Proteomes" id="UP000244925"/>
    </source>
</evidence>
<dbReference type="Gene3D" id="3.30.70.240">
    <property type="match status" value="1"/>
</dbReference>
<dbReference type="SUPFAM" id="SSF143430">
    <property type="entry name" value="TTP0101/SSO1404-like"/>
    <property type="match status" value="1"/>
</dbReference>
<dbReference type="CDD" id="cd09725">
    <property type="entry name" value="Cas2_I_II_III"/>
    <property type="match status" value="1"/>
</dbReference>
<dbReference type="HAMAP" id="MF_01471">
    <property type="entry name" value="Cas2"/>
    <property type="match status" value="1"/>
</dbReference>
<proteinExistence type="inferred from homology"/>